<organism evidence="3 4">
    <name type="scientific">Linnemannia gamsii</name>
    <dbReference type="NCBI Taxonomy" id="64522"/>
    <lineage>
        <taxon>Eukaryota</taxon>
        <taxon>Fungi</taxon>
        <taxon>Fungi incertae sedis</taxon>
        <taxon>Mucoromycota</taxon>
        <taxon>Mortierellomycotina</taxon>
        <taxon>Mortierellomycetes</taxon>
        <taxon>Mortierellales</taxon>
        <taxon>Mortierellaceae</taxon>
        <taxon>Linnemannia</taxon>
    </lineage>
</organism>
<gene>
    <name evidence="3" type="ORF">BGZ96_009013</name>
</gene>
<keyword evidence="4" id="KW-1185">Reference proteome</keyword>
<feature type="transmembrane region" description="Helical" evidence="2">
    <location>
        <begin position="212"/>
        <end position="234"/>
    </location>
</feature>
<dbReference type="Proteomes" id="UP001194696">
    <property type="component" value="Unassembled WGS sequence"/>
</dbReference>
<keyword evidence="2" id="KW-0472">Membrane</keyword>
<protein>
    <submittedName>
        <fullName evidence="3">Uncharacterized protein</fullName>
    </submittedName>
</protein>
<feature type="transmembrane region" description="Helical" evidence="2">
    <location>
        <begin position="334"/>
        <end position="355"/>
    </location>
</feature>
<feature type="compositionally biased region" description="Basic and acidic residues" evidence="1">
    <location>
        <begin position="383"/>
        <end position="395"/>
    </location>
</feature>
<dbReference type="EMBL" id="JAAAIM010000528">
    <property type="protein sequence ID" value="KAG0286992.1"/>
    <property type="molecule type" value="Genomic_DNA"/>
</dbReference>
<keyword evidence="2" id="KW-1133">Transmembrane helix</keyword>
<evidence type="ECO:0000313" key="3">
    <source>
        <dbReference type="EMBL" id="KAG0286992.1"/>
    </source>
</evidence>
<name>A0ABQ7JX83_9FUNG</name>
<proteinExistence type="predicted"/>
<sequence>MSALIDLRRYGPRIVVGVVALMAIIADISSFFRQLGYIKDLPADVMIARFVPMFISGAIFGGIQVQRIAACFASTTILVQLAFYIWAIDLILRFLLFFASVALRAFNKDFAAKMEGISFGPTREDVLNPLSDFWLLYSGMIVVGISLRMMLNELRKRDKEVQRKKEALLRLDQDMPPFPVTTGKSSTGSVGEVLRKEEAQKRLLQVRSWPRIVIGIISVIPMKDIVNGFAFNLIEFRTFQWYDCLGFTLYAVATPVAFYALYRKSLRATRWFFWSAVIFNIDDFYFTIKGFVEVYQNRNTSITNNNNSASTTSAIPLPTNESTTAKEVNIVQEFGIVVFEILCGLFILWSIWQVIKDLEARNKRIAKAQHESREAESSATTFNDEKGSAVHDEKGQQSTIVRI</sequence>
<feature type="region of interest" description="Disordered" evidence="1">
    <location>
        <begin position="369"/>
        <end position="403"/>
    </location>
</feature>
<evidence type="ECO:0000256" key="1">
    <source>
        <dbReference type="SAM" id="MobiDB-lite"/>
    </source>
</evidence>
<feature type="transmembrane region" description="Helical" evidence="2">
    <location>
        <begin position="133"/>
        <end position="151"/>
    </location>
</feature>
<feature type="transmembrane region" description="Helical" evidence="2">
    <location>
        <begin position="45"/>
        <end position="65"/>
    </location>
</feature>
<accession>A0ABQ7JX83</accession>
<evidence type="ECO:0000256" key="2">
    <source>
        <dbReference type="SAM" id="Phobius"/>
    </source>
</evidence>
<feature type="transmembrane region" description="Helical" evidence="2">
    <location>
        <begin position="77"/>
        <end position="103"/>
    </location>
</feature>
<keyword evidence="2" id="KW-0812">Transmembrane</keyword>
<reference evidence="3 4" key="1">
    <citation type="journal article" date="2020" name="Fungal Divers.">
        <title>Resolving the Mortierellaceae phylogeny through synthesis of multi-gene phylogenetics and phylogenomics.</title>
        <authorList>
            <person name="Vandepol N."/>
            <person name="Liber J."/>
            <person name="Desiro A."/>
            <person name="Na H."/>
            <person name="Kennedy M."/>
            <person name="Barry K."/>
            <person name="Grigoriev I.V."/>
            <person name="Miller A.N."/>
            <person name="O'Donnell K."/>
            <person name="Stajich J.E."/>
            <person name="Bonito G."/>
        </authorList>
    </citation>
    <scope>NUCLEOTIDE SEQUENCE [LARGE SCALE GENOMIC DNA]</scope>
    <source>
        <strain evidence="3 4">AD045</strain>
    </source>
</reference>
<comment type="caution">
    <text evidence="3">The sequence shown here is derived from an EMBL/GenBank/DDBJ whole genome shotgun (WGS) entry which is preliminary data.</text>
</comment>
<evidence type="ECO:0000313" key="4">
    <source>
        <dbReference type="Proteomes" id="UP001194696"/>
    </source>
</evidence>
<feature type="transmembrane region" description="Helical" evidence="2">
    <location>
        <begin position="12"/>
        <end position="33"/>
    </location>
</feature>
<feature type="transmembrane region" description="Helical" evidence="2">
    <location>
        <begin position="240"/>
        <end position="262"/>
    </location>
</feature>